<evidence type="ECO:0000256" key="1">
    <source>
        <dbReference type="ARBA" id="ARBA00004141"/>
    </source>
</evidence>
<name>A0ABS3MZW4_9BACI</name>
<dbReference type="PANTHER" id="PTHR43701:SF2">
    <property type="entry name" value="MEMBRANE TRANSPORTER PROTEIN YJNA-RELATED"/>
    <property type="match status" value="1"/>
</dbReference>
<proteinExistence type="inferred from homology"/>
<organism evidence="7 8">
    <name type="scientific">Metabacillus bambusae</name>
    <dbReference type="NCBI Taxonomy" id="2795218"/>
    <lineage>
        <taxon>Bacteria</taxon>
        <taxon>Bacillati</taxon>
        <taxon>Bacillota</taxon>
        <taxon>Bacilli</taxon>
        <taxon>Bacillales</taxon>
        <taxon>Bacillaceae</taxon>
        <taxon>Metabacillus</taxon>
    </lineage>
</organism>
<evidence type="ECO:0000256" key="4">
    <source>
        <dbReference type="ARBA" id="ARBA00022989"/>
    </source>
</evidence>
<evidence type="ECO:0000313" key="8">
    <source>
        <dbReference type="Proteomes" id="UP000663981"/>
    </source>
</evidence>
<sequence>MFTHIGGLLAGIIGSLAGLGGGIVIVPLLLGLDSLLPISISQQVAVGTSMIAIVVISLSSSIAYWKHQLLQYSTRT</sequence>
<keyword evidence="4 6" id="KW-1133">Transmembrane helix</keyword>
<dbReference type="PANTHER" id="PTHR43701">
    <property type="entry name" value="MEMBRANE TRANSPORTER PROTEIN MJ0441-RELATED"/>
    <property type="match status" value="1"/>
</dbReference>
<keyword evidence="8" id="KW-1185">Reference proteome</keyword>
<evidence type="ECO:0000256" key="5">
    <source>
        <dbReference type="ARBA" id="ARBA00023136"/>
    </source>
</evidence>
<evidence type="ECO:0000256" key="2">
    <source>
        <dbReference type="ARBA" id="ARBA00009142"/>
    </source>
</evidence>
<comment type="similarity">
    <text evidence="2 6">Belongs to the 4-toluene sulfonate uptake permease (TSUP) (TC 2.A.102) family.</text>
</comment>
<evidence type="ECO:0000256" key="3">
    <source>
        <dbReference type="ARBA" id="ARBA00022692"/>
    </source>
</evidence>
<keyword evidence="3 6" id="KW-0812">Transmembrane</keyword>
<dbReference type="Proteomes" id="UP000663981">
    <property type="component" value="Unassembled WGS sequence"/>
</dbReference>
<dbReference type="Pfam" id="PF01925">
    <property type="entry name" value="TauE"/>
    <property type="match status" value="1"/>
</dbReference>
<reference evidence="7 8" key="1">
    <citation type="submission" date="2021-03" db="EMBL/GenBank/DDBJ databases">
        <title>Whole genome sequence of Metabacillus bambusae BG109.</title>
        <authorList>
            <person name="Jeong J.W."/>
        </authorList>
    </citation>
    <scope>NUCLEOTIDE SEQUENCE [LARGE SCALE GENOMIC DNA]</scope>
    <source>
        <strain evidence="7 8">BG109</strain>
    </source>
</reference>
<gene>
    <name evidence="7" type="ORF">I7822_07600</name>
</gene>
<protein>
    <recommendedName>
        <fullName evidence="6">Probable membrane transporter protein</fullName>
    </recommendedName>
</protein>
<dbReference type="InterPro" id="IPR051598">
    <property type="entry name" value="TSUP/Inactive_protease-like"/>
</dbReference>
<keyword evidence="6" id="KW-1003">Cell membrane</keyword>
<dbReference type="InterPro" id="IPR002781">
    <property type="entry name" value="TM_pro_TauE-like"/>
</dbReference>
<evidence type="ECO:0000256" key="6">
    <source>
        <dbReference type="RuleBase" id="RU363041"/>
    </source>
</evidence>
<comment type="caution">
    <text evidence="7">The sequence shown here is derived from an EMBL/GenBank/DDBJ whole genome shotgun (WGS) entry which is preliminary data.</text>
</comment>
<feature type="transmembrane region" description="Helical" evidence="6">
    <location>
        <begin position="44"/>
        <end position="65"/>
    </location>
</feature>
<accession>A0ABS3MZW4</accession>
<dbReference type="EMBL" id="JAGDEL010000004">
    <property type="protein sequence ID" value="MBO1511530.1"/>
    <property type="molecule type" value="Genomic_DNA"/>
</dbReference>
<feature type="transmembrane region" description="Helical" evidence="6">
    <location>
        <begin position="7"/>
        <end position="32"/>
    </location>
</feature>
<evidence type="ECO:0000313" key="7">
    <source>
        <dbReference type="EMBL" id="MBO1511530.1"/>
    </source>
</evidence>
<keyword evidence="5 6" id="KW-0472">Membrane</keyword>
<comment type="subcellular location">
    <subcellularLocation>
        <location evidence="6">Cell membrane</location>
        <topology evidence="6">Multi-pass membrane protein</topology>
    </subcellularLocation>
    <subcellularLocation>
        <location evidence="1">Membrane</location>
        <topology evidence="1">Multi-pass membrane protein</topology>
    </subcellularLocation>
</comment>